<feature type="compositionally biased region" description="Basic and acidic residues" evidence="1">
    <location>
        <begin position="73"/>
        <end position="85"/>
    </location>
</feature>
<protein>
    <submittedName>
        <fullName evidence="3">Heterokaryon incompatibility protein-domain-containing protein</fullName>
    </submittedName>
</protein>
<reference evidence="3" key="1">
    <citation type="journal article" date="2023" name="Mol. Phylogenet. Evol.">
        <title>Genome-scale phylogeny and comparative genomics of the fungal order Sordariales.</title>
        <authorList>
            <person name="Hensen N."/>
            <person name="Bonometti L."/>
            <person name="Westerberg I."/>
            <person name="Brannstrom I.O."/>
            <person name="Guillou S."/>
            <person name="Cros-Aarteil S."/>
            <person name="Calhoun S."/>
            <person name="Haridas S."/>
            <person name="Kuo A."/>
            <person name="Mondo S."/>
            <person name="Pangilinan J."/>
            <person name="Riley R."/>
            <person name="LaButti K."/>
            <person name="Andreopoulos B."/>
            <person name="Lipzen A."/>
            <person name="Chen C."/>
            <person name="Yan M."/>
            <person name="Daum C."/>
            <person name="Ng V."/>
            <person name="Clum A."/>
            <person name="Steindorff A."/>
            <person name="Ohm R.A."/>
            <person name="Martin F."/>
            <person name="Silar P."/>
            <person name="Natvig D.O."/>
            <person name="Lalanne C."/>
            <person name="Gautier V."/>
            <person name="Ament-Velasquez S.L."/>
            <person name="Kruys A."/>
            <person name="Hutchinson M.I."/>
            <person name="Powell A.J."/>
            <person name="Barry K."/>
            <person name="Miller A.N."/>
            <person name="Grigoriev I.V."/>
            <person name="Debuchy R."/>
            <person name="Gladieux P."/>
            <person name="Hiltunen Thoren M."/>
            <person name="Johannesson H."/>
        </authorList>
    </citation>
    <scope>NUCLEOTIDE SEQUENCE</scope>
    <source>
        <strain evidence="3">PSN293</strain>
    </source>
</reference>
<feature type="domain" description="Heterokaryon incompatibility" evidence="2">
    <location>
        <begin position="123"/>
        <end position="287"/>
    </location>
</feature>
<proteinExistence type="predicted"/>
<sequence length="765" mass="85014">MCDGLADALKAKGTSESLEEALKLAQAVVTGFTNHKGQNHPRTQQAVRDLDAIRRLCESAKRQGATPGVSVEHATHAPRPSESRYEYASLPKPSAYRVLQYEVKDSVIHCSLSTVDEASTDVYSALSYTWASARPGDGLTADLTCKIFCEGKELYITQNLFDALSTLRIQPNTFLWVDAICINQNDLEERSSQVAMMGSIYARARYTIVWLGKPDHCSEVVHGLLQKLAPTVDALVSDQGADGIPQDPVSSVFWTKTGRQPFTPSEQMALVRFFDRYWFERCWIVQEVVLAKGVFCVCGGVEFKWTSLCNFSLYLLRSGWLQRLSRVKATSAASTTLEAAPPVGHQPMRLTGLALQCAQGLPVSSEETLVPAFQLRPDEVKAVFYRVLQHIIQKSRTSNATDPHDKVFAPAALALQLFSRVVDPGFFTISYEETVQETYTRAARLMVQNTQSLSLLTKVEDRSFRHISGLPSWVPDFSVPFVQPLDLLSEISFDCSAGLQTPCNPKFHQQTLEVQGVQVDTVGKTGPSRKESTIEACPSSWLDFFLHLDSQYVTGESSLEAFARTLIADQRDDSMTGDELVEAFYRYLLQLCAQSRELEQRIAAALSESSGNELTWPVLEALEATAEKGRGIPTLEEVLQYRFDVSASKTKEAELLVYNSKRSFEDAHYRVLLGRRLFRSEKGYIGLCPHSAREGDTVWIMPGCVVPIVLRQISGSAQGNVFELIGHCYVHGIMYGELFSAERTKNLAGESGVKDDLQVQSVFIE</sequence>
<dbReference type="Pfam" id="PF26639">
    <property type="entry name" value="Het-6_barrel"/>
    <property type="match status" value="1"/>
</dbReference>
<dbReference type="PANTHER" id="PTHR24148:SF73">
    <property type="entry name" value="HET DOMAIN PROTEIN (AFU_ORTHOLOGUE AFUA_8G01020)"/>
    <property type="match status" value="1"/>
</dbReference>
<evidence type="ECO:0000259" key="2">
    <source>
        <dbReference type="Pfam" id="PF06985"/>
    </source>
</evidence>
<keyword evidence="4" id="KW-1185">Reference proteome</keyword>
<feature type="region of interest" description="Disordered" evidence="1">
    <location>
        <begin position="61"/>
        <end position="86"/>
    </location>
</feature>
<dbReference type="Proteomes" id="UP001301769">
    <property type="component" value="Unassembled WGS sequence"/>
</dbReference>
<gene>
    <name evidence="3" type="ORF">QBC37DRAFT_272911</name>
</gene>
<dbReference type="EMBL" id="MU858048">
    <property type="protein sequence ID" value="KAK4219498.1"/>
    <property type="molecule type" value="Genomic_DNA"/>
</dbReference>
<evidence type="ECO:0000313" key="3">
    <source>
        <dbReference type="EMBL" id="KAK4219498.1"/>
    </source>
</evidence>
<dbReference type="AlphaFoldDB" id="A0AAN6YHQ1"/>
<evidence type="ECO:0000256" key="1">
    <source>
        <dbReference type="SAM" id="MobiDB-lite"/>
    </source>
</evidence>
<comment type="caution">
    <text evidence="3">The sequence shown here is derived from an EMBL/GenBank/DDBJ whole genome shotgun (WGS) entry which is preliminary data.</text>
</comment>
<dbReference type="PANTHER" id="PTHR24148">
    <property type="entry name" value="ANKYRIN REPEAT DOMAIN-CONTAINING PROTEIN 39 HOMOLOG-RELATED"/>
    <property type="match status" value="1"/>
</dbReference>
<name>A0AAN6YHQ1_9PEZI</name>
<dbReference type="InterPro" id="IPR052895">
    <property type="entry name" value="HetReg/Transcr_Mod"/>
</dbReference>
<reference evidence="3" key="2">
    <citation type="submission" date="2023-05" db="EMBL/GenBank/DDBJ databases">
        <authorList>
            <consortium name="Lawrence Berkeley National Laboratory"/>
            <person name="Steindorff A."/>
            <person name="Hensen N."/>
            <person name="Bonometti L."/>
            <person name="Westerberg I."/>
            <person name="Brannstrom I.O."/>
            <person name="Guillou S."/>
            <person name="Cros-Aarteil S."/>
            <person name="Calhoun S."/>
            <person name="Haridas S."/>
            <person name="Kuo A."/>
            <person name="Mondo S."/>
            <person name="Pangilinan J."/>
            <person name="Riley R."/>
            <person name="Labutti K."/>
            <person name="Andreopoulos B."/>
            <person name="Lipzen A."/>
            <person name="Chen C."/>
            <person name="Yanf M."/>
            <person name="Daum C."/>
            <person name="Ng V."/>
            <person name="Clum A."/>
            <person name="Ohm R."/>
            <person name="Martin F."/>
            <person name="Silar P."/>
            <person name="Natvig D."/>
            <person name="Lalanne C."/>
            <person name="Gautier V."/>
            <person name="Ament-Velasquez S.L."/>
            <person name="Kruys A."/>
            <person name="Hutchinson M.I."/>
            <person name="Powell A.J."/>
            <person name="Barry K."/>
            <person name="Miller A.N."/>
            <person name="Grigoriev I.V."/>
            <person name="Debuchy R."/>
            <person name="Gladieux P."/>
            <person name="Thoren M.H."/>
            <person name="Johannesson H."/>
        </authorList>
    </citation>
    <scope>NUCLEOTIDE SEQUENCE</scope>
    <source>
        <strain evidence="3">PSN293</strain>
    </source>
</reference>
<dbReference type="Pfam" id="PF06985">
    <property type="entry name" value="HET"/>
    <property type="match status" value="1"/>
</dbReference>
<organism evidence="3 4">
    <name type="scientific">Rhypophila decipiens</name>
    <dbReference type="NCBI Taxonomy" id="261697"/>
    <lineage>
        <taxon>Eukaryota</taxon>
        <taxon>Fungi</taxon>
        <taxon>Dikarya</taxon>
        <taxon>Ascomycota</taxon>
        <taxon>Pezizomycotina</taxon>
        <taxon>Sordariomycetes</taxon>
        <taxon>Sordariomycetidae</taxon>
        <taxon>Sordariales</taxon>
        <taxon>Naviculisporaceae</taxon>
        <taxon>Rhypophila</taxon>
    </lineage>
</organism>
<evidence type="ECO:0000313" key="4">
    <source>
        <dbReference type="Proteomes" id="UP001301769"/>
    </source>
</evidence>
<dbReference type="InterPro" id="IPR010730">
    <property type="entry name" value="HET"/>
</dbReference>
<accession>A0AAN6YHQ1</accession>